<dbReference type="Pfam" id="PF06429">
    <property type="entry name" value="Flg_bbr_C"/>
    <property type="match status" value="1"/>
</dbReference>
<feature type="domain" description="Flagellar hook protein FlgE/F/G-like D1" evidence="5">
    <location>
        <begin position="91"/>
        <end position="161"/>
    </location>
</feature>
<evidence type="ECO:0000259" key="4">
    <source>
        <dbReference type="Pfam" id="PF06429"/>
    </source>
</evidence>
<keyword evidence="6" id="KW-0969">Cilium</keyword>
<dbReference type="Pfam" id="PF00460">
    <property type="entry name" value="Flg_bb_rod"/>
    <property type="match status" value="1"/>
</dbReference>
<keyword evidence="6" id="KW-0282">Flagellum</keyword>
<dbReference type="InterPro" id="IPR053967">
    <property type="entry name" value="LlgE_F_G-like_D1"/>
</dbReference>
<proteinExistence type="inferred from homology"/>
<accession>A0ABR7DJF3</accession>
<dbReference type="InterPro" id="IPR037925">
    <property type="entry name" value="FlgE/F/G-like"/>
</dbReference>
<comment type="similarity">
    <text evidence="1 2">Belongs to the flagella basal body rod proteins family.</text>
</comment>
<dbReference type="InterPro" id="IPR010930">
    <property type="entry name" value="Flg_bb/hook_C_dom"/>
</dbReference>
<dbReference type="RefSeq" id="WP_032117099.1">
    <property type="nucleotide sequence ID" value="NZ_JACOOO010000047.1"/>
</dbReference>
<protein>
    <submittedName>
        <fullName evidence="6">Flagellar basal body rod protein FlgG</fullName>
    </submittedName>
</protein>
<dbReference type="InterPro" id="IPR020013">
    <property type="entry name" value="Flagellar_FlgE/F/G"/>
</dbReference>
<organism evidence="6 7">
    <name type="scientific">Clostridium hominis</name>
    <dbReference type="NCBI Taxonomy" id="2763036"/>
    <lineage>
        <taxon>Bacteria</taxon>
        <taxon>Bacillati</taxon>
        <taxon>Bacillota</taxon>
        <taxon>Clostridia</taxon>
        <taxon>Eubacteriales</taxon>
        <taxon>Clostridiaceae</taxon>
        <taxon>Clostridium</taxon>
    </lineage>
</organism>
<evidence type="ECO:0000313" key="6">
    <source>
        <dbReference type="EMBL" id="MBC5630963.1"/>
    </source>
</evidence>
<evidence type="ECO:0000259" key="5">
    <source>
        <dbReference type="Pfam" id="PF22692"/>
    </source>
</evidence>
<name>A0ABR7DJF3_9CLOT</name>
<reference evidence="6 7" key="1">
    <citation type="submission" date="2020-08" db="EMBL/GenBank/DDBJ databases">
        <title>Genome public.</title>
        <authorList>
            <person name="Liu C."/>
            <person name="Sun Q."/>
        </authorList>
    </citation>
    <scope>NUCLEOTIDE SEQUENCE [LARGE SCALE GENOMIC DNA]</scope>
    <source>
        <strain evidence="6 7">NSJ-6</strain>
    </source>
</reference>
<gene>
    <name evidence="6" type="primary">flgG</name>
    <name evidence="6" type="ORF">H8S20_19225</name>
</gene>
<evidence type="ECO:0000256" key="2">
    <source>
        <dbReference type="RuleBase" id="RU362116"/>
    </source>
</evidence>
<dbReference type="Pfam" id="PF22692">
    <property type="entry name" value="LlgE_F_G_D1"/>
    <property type="match status" value="1"/>
</dbReference>
<feature type="domain" description="Flagellar basal-body/hook protein C-terminal" evidence="4">
    <location>
        <begin position="205"/>
        <end position="250"/>
    </location>
</feature>
<evidence type="ECO:0000256" key="1">
    <source>
        <dbReference type="ARBA" id="ARBA00009677"/>
    </source>
</evidence>
<keyword evidence="6" id="KW-0966">Cell projection</keyword>
<evidence type="ECO:0000313" key="7">
    <source>
        <dbReference type="Proteomes" id="UP000596929"/>
    </source>
</evidence>
<dbReference type="SUPFAM" id="SSF117143">
    <property type="entry name" value="Flagellar hook protein flgE"/>
    <property type="match status" value="1"/>
</dbReference>
<dbReference type="InterPro" id="IPR001444">
    <property type="entry name" value="Flag_bb_rod_N"/>
</dbReference>
<evidence type="ECO:0000259" key="3">
    <source>
        <dbReference type="Pfam" id="PF00460"/>
    </source>
</evidence>
<dbReference type="PANTHER" id="PTHR30435:SF19">
    <property type="entry name" value="FLAGELLAR BASAL-BODY ROD PROTEIN FLGG"/>
    <property type="match status" value="1"/>
</dbReference>
<sequence>MYSILSTSKTGMSANQNKINIISNNIVNVNTTGYKKLEMGFQDLVRDTLNRDSYPVNNKNSTIGTGVKTSSEVRNFTQGSLKETKLVSNMAIDGEGFFRVIRPDGTYAYTRSGEFNIDATGKLVDDKGNVLDIQFEGSNNYLNSGITSENFTVNKKGEVFAGDKKVGSIKLYVGEGMDDFLAVGDNLFTPKDGSNIKISNKANIMQGYVEASNVDISQEMTELIAIQRAFQLNSKGITVADDMWSMINNLQSR</sequence>
<dbReference type="EMBL" id="JACOOO010000047">
    <property type="protein sequence ID" value="MBC5630963.1"/>
    <property type="molecule type" value="Genomic_DNA"/>
</dbReference>
<feature type="domain" description="Flagellar basal body rod protein N-terminal" evidence="3">
    <location>
        <begin position="6"/>
        <end position="35"/>
    </location>
</feature>
<dbReference type="PANTHER" id="PTHR30435">
    <property type="entry name" value="FLAGELLAR PROTEIN"/>
    <property type="match status" value="1"/>
</dbReference>
<keyword evidence="2" id="KW-0975">Bacterial flagellum</keyword>
<keyword evidence="7" id="KW-1185">Reference proteome</keyword>
<dbReference type="Proteomes" id="UP000596929">
    <property type="component" value="Unassembled WGS sequence"/>
</dbReference>
<dbReference type="NCBIfam" id="TIGR03506">
    <property type="entry name" value="FlgEFG_subfam"/>
    <property type="match status" value="1"/>
</dbReference>
<comment type="subcellular location">
    <subcellularLocation>
        <location evidence="2">Bacterial flagellum basal body</location>
    </subcellularLocation>
</comment>
<comment type="caution">
    <text evidence="6">The sequence shown here is derived from an EMBL/GenBank/DDBJ whole genome shotgun (WGS) entry which is preliminary data.</text>
</comment>